<dbReference type="Pfam" id="PF10523">
    <property type="entry name" value="BEN"/>
    <property type="match status" value="1"/>
</dbReference>
<sequence length="388" mass="44193">MEQNKPRIKRLKTNEEVSGNTLNFFLKIIQQISDMQLAFNERFTYLENKMDIMTNNLNENFKKERDFEHKCCDKVMSKFESLEEILKTITQLSLSPRNENTPSSDNMVVAPIVLLPTSKPTNQGDAQLELDSNIQVITLNNECDYPEGCWLGDEKNIEARVRVPITQEQLLHINAICTTPEKMATVLLDYLFPQDVQAVSNLSGKGKHCKKQLDPLKIYAIRSHLMHVFNITERHWYRIKQNLDSKCRTAWRKKTKGLPFTNKNLTPSNSNPKADVLGSDSLILSGPFSKEESLEEVSFESTKGSQKHFKVLRATPEQLAKLQDLHTIKVYTDEELPEFLPLFSVEDSDYLTLSGSGEETLTIVTETGEVVVPDLNADDEQTSSSFLT</sequence>
<evidence type="ECO:0000259" key="12">
    <source>
        <dbReference type="PROSITE" id="PS51457"/>
    </source>
</evidence>
<reference evidence="13" key="1">
    <citation type="submission" date="2015-12" db="EMBL/GenBank/DDBJ databases">
        <title>De novo transcriptome assembly of four potential Pierce s Disease insect vectors from Arizona vineyards.</title>
        <authorList>
            <person name="Tassone E.E."/>
        </authorList>
    </citation>
    <scope>NUCLEOTIDE SEQUENCE</scope>
</reference>
<dbReference type="GO" id="GO:0006325">
    <property type="term" value="P:chromatin organization"/>
    <property type="evidence" value="ECO:0007669"/>
    <property type="project" value="UniProtKB-KW"/>
</dbReference>
<keyword evidence="10" id="KW-0539">Nucleus</keyword>
<evidence type="ECO:0000256" key="7">
    <source>
        <dbReference type="ARBA" id="ARBA00023054"/>
    </source>
</evidence>
<keyword evidence="11" id="KW-0131">Cell cycle</keyword>
<evidence type="ECO:0000313" key="13">
    <source>
        <dbReference type="EMBL" id="JAS14460.1"/>
    </source>
</evidence>
<dbReference type="SMART" id="SM01025">
    <property type="entry name" value="BEN"/>
    <property type="match status" value="1"/>
</dbReference>
<keyword evidence="5" id="KW-0156">Chromatin regulator</keyword>
<evidence type="ECO:0000256" key="1">
    <source>
        <dbReference type="ARBA" id="ARBA00004123"/>
    </source>
</evidence>
<dbReference type="InterPro" id="IPR018379">
    <property type="entry name" value="BEN_domain"/>
</dbReference>
<comment type="similarity">
    <text evidence="2">Belongs to the BANP/SMAR1 family.</text>
</comment>
<dbReference type="PROSITE" id="PS51457">
    <property type="entry name" value="BEN"/>
    <property type="match status" value="1"/>
</dbReference>
<dbReference type="AlphaFoldDB" id="A0A1B6CLY2"/>
<evidence type="ECO:0000256" key="9">
    <source>
        <dbReference type="ARBA" id="ARBA00023163"/>
    </source>
</evidence>
<dbReference type="EMBL" id="GEDC01022838">
    <property type="protein sequence ID" value="JAS14460.1"/>
    <property type="molecule type" value="Transcribed_RNA"/>
</dbReference>
<evidence type="ECO:0000256" key="11">
    <source>
        <dbReference type="ARBA" id="ARBA00023306"/>
    </source>
</evidence>
<evidence type="ECO:0000256" key="3">
    <source>
        <dbReference type="ARBA" id="ARBA00015794"/>
    </source>
</evidence>
<evidence type="ECO:0000256" key="6">
    <source>
        <dbReference type="ARBA" id="ARBA00023015"/>
    </source>
</evidence>
<keyword evidence="7" id="KW-0175">Coiled coil</keyword>
<keyword evidence="4" id="KW-0678">Repressor</keyword>
<name>A0A1B6CLY2_9HEMI</name>
<evidence type="ECO:0000256" key="4">
    <source>
        <dbReference type="ARBA" id="ARBA00022491"/>
    </source>
</evidence>
<evidence type="ECO:0000256" key="2">
    <source>
        <dbReference type="ARBA" id="ARBA00009735"/>
    </source>
</evidence>
<dbReference type="PANTHER" id="PTHR16243">
    <property type="entry name" value="BTG3-ASSOCIATED NUCLEAR PROTEIN BANP"/>
    <property type="match status" value="1"/>
</dbReference>
<keyword evidence="6" id="KW-0805">Transcription regulation</keyword>
<feature type="domain" description="BEN" evidence="12">
    <location>
        <begin position="158"/>
        <end position="254"/>
    </location>
</feature>
<evidence type="ECO:0000256" key="5">
    <source>
        <dbReference type="ARBA" id="ARBA00022853"/>
    </source>
</evidence>
<keyword evidence="8" id="KW-0238">DNA-binding</keyword>
<dbReference type="PANTHER" id="PTHR16243:SF2">
    <property type="entry name" value="PROTEIN BANP"/>
    <property type="match status" value="1"/>
</dbReference>
<protein>
    <recommendedName>
        <fullName evidence="3">Protein BANP</fullName>
    </recommendedName>
</protein>
<evidence type="ECO:0000256" key="10">
    <source>
        <dbReference type="ARBA" id="ARBA00023242"/>
    </source>
</evidence>
<proteinExistence type="inferred from homology"/>
<dbReference type="GO" id="GO:0003677">
    <property type="term" value="F:DNA binding"/>
    <property type="evidence" value="ECO:0007669"/>
    <property type="project" value="UniProtKB-KW"/>
</dbReference>
<dbReference type="GO" id="GO:0005634">
    <property type="term" value="C:nucleus"/>
    <property type="evidence" value="ECO:0007669"/>
    <property type="project" value="UniProtKB-SubCell"/>
</dbReference>
<dbReference type="GO" id="GO:0034504">
    <property type="term" value="P:protein localization to nucleus"/>
    <property type="evidence" value="ECO:0007669"/>
    <property type="project" value="TreeGrafter"/>
</dbReference>
<dbReference type="InterPro" id="IPR042343">
    <property type="entry name" value="BANP"/>
</dbReference>
<keyword evidence="9" id="KW-0804">Transcription</keyword>
<accession>A0A1B6CLY2</accession>
<evidence type="ECO:0000256" key="8">
    <source>
        <dbReference type="ARBA" id="ARBA00023125"/>
    </source>
</evidence>
<dbReference type="GO" id="GO:0042177">
    <property type="term" value="P:negative regulation of protein catabolic process"/>
    <property type="evidence" value="ECO:0007669"/>
    <property type="project" value="TreeGrafter"/>
</dbReference>
<gene>
    <name evidence="13" type="ORF">g.5292</name>
</gene>
<dbReference type="Gene3D" id="1.10.10.2590">
    <property type="entry name" value="BEN domain"/>
    <property type="match status" value="1"/>
</dbReference>
<comment type="subcellular location">
    <subcellularLocation>
        <location evidence="1">Nucleus</location>
    </subcellularLocation>
</comment>
<organism evidence="13">
    <name type="scientific">Clastoptera arizonana</name>
    <name type="common">Arizona spittle bug</name>
    <dbReference type="NCBI Taxonomy" id="38151"/>
    <lineage>
        <taxon>Eukaryota</taxon>
        <taxon>Metazoa</taxon>
        <taxon>Ecdysozoa</taxon>
        <taxon>Arthropoda</taxon>
        <taxon>Hexapoda</taxon>
        <taxon>Insecta</taxon>
        <taxon>Pterygota</taxon>
        <taxon>Neoptera</taxon>
        <taxon>Paraneoptera</taxon>
        <taxon>Hemiptera</taxon>
        <taxon>Auchenorrhyncha</taxon>
        <taxon>Cercopoidea</taxon>
        <taxon>Clastopteridae</taxon>
        <taxon>Clastoptera</taxon>
    </lineage>
</organism>